<proteinExistence type="predicted"/>
<name>A0A968G8T8_9SPIO</name>
<protein>
    <submittedName>
        <fullName evidence="1">Uncharacterized protein</fullName>
    </submittedName>
</protein>
<reference evidence="1 2" key="1">
    <citation type="submission" date="2020-03" db="EMBL/GenBank/DDBJ databases">
        <title>Spirochaetal bacteria isolated from arthropods constitute a novel genus Entomospira genus novum within the order Spirochaetales.</title>
        <authorList>
            <person name="Grana-Miraglia L."/>
            <person name="Sikutova S."/>
            <person name="Fingerle V."/>
            <person name="Sing A."/>
            <person name="Castillo-Ramirez S."/>
            <person name="Margos G."/>
            <person name="Rudolf I."/>
        </authorList>
    </citation>
    <scope>NUCLEOTIDE SEQUENCE [LARGE SCALE GENOMIC DNA]</scope>
    <source>
        <strain evidence="1 2">BR193</strain>
    </source>
</reference>
<dbReference type="EMBL" id="JAATLJ010000001">
    <property type="protein sequence ID" value="NIZ39940.1"/>
    <property type="molecule type" value="Genomic_DNA"/>
</dbReference>
<dbReference type="Proteomes" id="UP000711995">
    <property type="component" value="Unassembled WGS sequence"/>
</dbReference>
<evidence type="ECO:0000313" key="2">
    <source>
        <dbReference type="Proteomes" id="UP000711995"/>
    </source>
</evidence>
<dbReference type="InterPro" id="IPR046598">
    <property type="entry name" value="DUF6657"/>
</dbReference>
<sequence length="199" mass="23213">MKSSLELALERAQNLEFAESITDIDQYYRQGQQLAGKLYNQGLQEFTHAWESINLDSTLSEHIMKGVIKSMLANLVLPQQDDQLTRAVLTLQAIEVLNPDYQELERKGFLDFLESYRKQYPQFIIQLKEQLASHLQQKEQALLAKTGRQQHLSLQNDPETATIYADEVKKFQLYFSDHLHQHKWQLLQKLGFNPGEFSF</sequence>
<keyword evidence="2" id="KW-1185">Reference proteome</keyword>
<comment type="caution">
    <text evidence="1">The sequence shown here is derived from an EMBL/GenBank/DDBJ whole genome shotgun (WGS) entry which is preliminary data.</text>
</comment>
<dbReference type="AlphaFoldDB" id="A0A968G8T8"/>
<gene>
    <name evidence="1" type="ORF">HCT14_00180</name>
</gene>
<dbReference type="Pfam" id="PF20362">
    <property type="entry name" value="DUF6657"/>
    <property type="match status" value="1"/>
</dbReference>
<organism evidence="1 2">
    <name type="scientific">Entomospira entomophila</name>
    <dbReference type="NCBI Taxonomy" id="2719988"/>
    <lineage>
        <taxon>Bacteria</taxon>
        <taxon>Pseudomonadati</taxon>
        <taxon>Spirochaetota</taxon>
        <taxon>Spirochaetia</taxon>
        <taxon>Spirochaetales</taxon>
        <taxon>Spirochaetaceae</taxon>
        <taxon>Entomospira</taxon>
    </lineage>
</organism>
<dbReference type="RefSeq" id="WP_167699549.1">
    <property type="nucleotide sequence ID" value="NZ_CP118174.1"/>
</dbReference>
<evidence type="ECO:0000313" key="1">
    <source>
        <dbReference type="EMBL" id="NIZ39940.1"/>
    </source>
</evidence>
<accession>A0A968G8T8</accession>